<evidence type="ECO:0000256" key="2">
    <source>
        <dbReference type="ARBA" id="ARBA00023015"/>
    </source>
</evidence>
<keyword evidence="2" id="KW-0805">Transcription regulation</keyword>
<keyword evidence="4" id="KW-0804">Transcription</keyword>
<name>A0ABZ1UAW8_9ACTN</name>
<organism evidence="5 6">
    <name type="scientific">Kitasatospora purpeofusca</name>
    <dbReference type="NCBI Taxonomy" id="67352"/>
    <lineage>
        <taxon>Bacteria</taxon>
        <taxon>Bacillati</taxon>
        <taxon>Actinomycetota</taxon>
        <taxon>Actinomycetes</taxon>
        <taxon>Kitasatosporales</taxon>
        <taxon>Streptomycetaceae</taxon>
        <taxon>Kitasatospora</taxon>
    </lineage>
</organism>
<comment type="similarity">
    <text evidence="1">Belongs to the BlaI transcriptional regulatory family.</text>
</comment>
<evidence type="ECO:0000256" key="1">
    <source>
        <dbReference type="ARBA" id="ARBA00011046"/>
    </source>
</evidence>
<gene>
    <name evidence="5" type="ORF">OHA16_37690</name>
</gene>
<keyword evidence="6" id="KW-1185">Reference proteome</keyword>
<evidence type="ECO:0000313" key="5">
    <source>
        <dbReference type="EMBL" id="WUQ88223.1"/>
    </source>
</evidence>
<dbReference type="InterPro" id="IPR036390">
    <property type="entry name" value="WH_DNA-bd_sf"/>
</dbReference>
<dbReference type="InterPro" id="IPR005650">
    <property type="entry name" value="BlaI_family"/>
</dbReference>
<dbReference type="Proteomes" id="UP001432222">
    <property type="component" value="Chromosome"/>
</dbReference>
<evidence type="ECO:0000256" key="4">
    <source>
        <dbReference type="ARBA" id="ARBA00023163"/>
    </source>
</evidence>
<sequence>MVRGRQEARRPHGELVADVLAVLWASAEPMTAQQVKGALRQDLARTTVATILARLHEKGTLARTRPGRSFAYAPVADAAGLAAGRMRRELEKEPQRDLVLKRFVSSLSADDEDVLRSLLIAAESEQLSAAEDPARAEEA</sequence>
<dbReference type="EMBL" id="CP108110">
    <property type="protein sequence ID" value="WUQ88223.1"/>
    <property type="molecule type" value="Genomic_DNA"/>
</dbReference>
<proteinExistence type="inferred from homology"/>
<dbReference type="InterPro" id="IPR036388">
    <property type="entry name" value="WH-like_DNA-bd_sf"/>
</dbReference>
<evidence type="ECO:0000313" key="6">
    <source>
        <dbReference type="Proteomes" id="UP001432222"/>
    </source>
</evidence>
<accession>A0ABZ1UAW8</accession>
<reference evidence="5" key="1">
    <citation type="submission" date="2022-10" db="EMBL/GenBank/DDBJ databases">
        <title>The complete genomes of actinobacterial strains from the NBC collection.</title>
        <authorList>
            <person name="Joergensen T.S."/>
            <person name="Alvarez Arevalo M."/>
            <person name="Sterndorff E.B."/>
            <person name="Faurdal D."/>
            <person name="Vuksanovic O."/>
            <person name="Mourched A.-S."/>
            <person name="Charusanti P."/>
            <person name="Shaw S."/>
            <person name="Blin K."/>
            <person name="Weber T."/>
        </authorList>
    </citation>
    <scope>NUCLEOTIDE SEQUENCE</scope>
    <source>
        <strain evidence="5">NBC_00222</strain>
    </source>
</reference>
<dbReference type="Gene3D" id="1.10.10.10">
    <property type="entry name" value="Winged helix-like DNA-binding domain superfamily/Winged helix DNA-binding domain"/>
    <property type="match status" value="1"/>
</dbReference>
<evidence type="ECO:0000256" key="3">
    <source>
        <dbReference type="ARBA" id="ARBA00023125"/>
    </source>
</evidence>
<dbReference type="Pfam" id="PF03965">
    <property type="entry name" value="Penicillinase_R"/>
    <property type="match status" value="1"/>
</dbReference>
<keyword evidence="3" id="KW-0238">DNA-binding</keyword>
<dbReference type="SUPFAM" id="SSF46785">
    <property type="entry name" value="Winged helix' DNA-binding domain"/>
    <property type="match status" value="1"/>
</dbReference>
<protein>
    <submittedName>
        <fullName evidence="5">BlaI/MecI/CopY family transcriptional regulator</fullName>
    </submittedName>
</protein>